<evidence type="ECO:0000313" key="3">
    <source>
        <dbReference type="Proteomes" id="UP001144323"/>
    </source>
</evidence>
<sequence length="461" mass="52002">MLNDFAARRPRTILLTFAGRRDHMTLLTYYVERAIELGLIDEWHVWDFTRNAADREWLRQRFPVTQTTPSNSFDYFPHARRLALGEKRAALRFSVASRSDVHLGLRRLDGSGQSYEIVVGGWSNQASALRAFDDAASLVDVSARDPLAQPLAIAATPDILPEFGFANVEASFGKDDLAVFVQGREALRVQLPIAPGTFELLYRTGYGSNGEWIFPETEETAARLFVRGPTTDYPPGAMFYNSAYQYYGANLDRYQNDIFLKCDDDVVFFDLDRLAEFVDFRRRNTGYFLLSANVVNNGVCAYFQQASGAIPAGFDVFEMPKGGMCGSLWGSGAKAQRLHELFLKNPAAFRDAARAPICWLERVSINFVSWLGADLMHIPDIMADDEHDLCYGVRKRARKVNAIYPRFLASHLSFWKQDADMDIERILAGYRALADRELHVVRRSRVESPAEEAEPSISLSA</sequence>
<evidence type="ECO:0000313" key="2">
    <source>
        <dbReference type="EMBL" id="GLI91617.1"/>
    </source>
</evidence>
<dbReference type="RefSeq" id="WP_281800346.1">
    <property type="nucleotide sequence ID" value="NZ_BSEC01000001.1"/>
</dbReference>
<dbReference type="InterPro" id="IPR022041">
    <property type="entry name" value="Methyltransf_FA"/>
</dbReference>
<organism evidence="2 3">
    <name type="scientific">Methylocystis echinoides</name>
    <dbReference type="NCBI Taxonomy" id="29468"/>
    <lineage>
        <taxon>Bacteria</taxon>
        <taxon>Pseudomonadati</taxon>
        <taxon>Pseudomonadota</taxon>
        <taxon>Alphaproteobacteria</taxon>
        <taxon>Hyphomicrobiales</taxon>
        <taxon>Methylocystaceae</taxon>
        <taxon>Methylocystis</taxon>
    </lineage>
</organism>
<accession>A0A9W6GR87</accession>
<gene>
    <name evidence="2" type="ORF">LMG27198_06090</name>
</gene>
<dbReference type="AlphaFoldDB" id="A0A9W6GR87"/>
<dbReference type="EMBL" id="BSEC01000001">
    <property type="protein sequence ID" value="GLI91617.1"/>
    <property type="molecule type" value="Genomic_DNA"/>
</dbReference>
<name>A0A9W6GR87_9HYPH</name>
<dbReference type="Proteomes" id="UP001144323">
    <property type="component" value="Unassembled WGS sequence"/>
</dbReference>
<protein>
    <recommendedName>
        <fullName evidence="1">Farnesoic acid O-methyl transferase domain-containing protein</fullName>
    </recommendedName>
</protein>
<proteinExistence type="predicted"/>
<dbReference type="Pfam" id="PF12248">
    <property type="entry name" value="Methyltransf_FA"/>
    <property type="match status" value="1"/>
</dbReference>
<reference evidence="2" key="1">
    <citation type="journal article" date="2023" name="Int. J. Syst. Evol. Microbiol.">
        <title>Methylocystis iwaonis sp. nov., a type II methane-oxidizing bacterium from surface soil of a rice paddy field in Japan, and emended description of the genus Methylocystis (ex Whittenbury et al. 1970) Bowman et al. 1993.</title>
        <authorList>
            <person name="Kaise H."/>
            <person name="Sawadogo J.B."/>
            <person name="Alam M.S."/>
            <person name="Ueno C."/>
            <person name="Dianou D."/>
            <person name="Shinjo R."/>
            <person name="Asakawa S."/>
        </authorList>
    </citation>
    <scope>NUCLEOTIDE SEQUENCE</scope>
    <source>
        <strain evidence="2">LMG27198</strain>
    </source>
</reference>
<comment type="caution">
    <text evidence="2">The sequence shown here is derived from an EMBL/GenBank/DDBJ whole genome shotgun (WGS) entry which is preliminary data.</text>
</comment>
<feature type="domain" description="Farnesoic acid O-methyl transferase" evidence="1">
    <location>
        <begin position="74"/>
        <end position="213"/>
    </location>
</feature>
<evidence type="ECO:0000259" key="1">
    <source>
        <dbReference type="Pfam" id="PF12248"/>
    </source>
</evidence>
<keyword evidence="3" id="KW-1185">Reference proteome</keyword>